<dbReference type="SUPFAM" id="SSF51695">
    <property type="entry name" value="PLC-like phosphodiesterases"/>
    <property type="match status" value="1"/>
</dbReference>
<dbReference type="GO" id="GO:0006629">
    <property type="term" value="P:lipid metabolic process"/>
    <property type="evidence" value="ECO:0007669"/>
    <property type="project" value="InterPro"/>
</dbReference>
<reference evidence="1 2" key="1">
    <citation type="submission" date="2015-01" db="EMBL/GenBank/DDBJ databases">
        <title>Genome of Sphingomonas taxi strain 30a.</title>
        <authorList>
            <person name="Eevers N."/>
            <person name="Van Hamme J."/>
            <person name="Bottos E."/>
            <person name="Weyens N."/>
            <person name="Vangronsveld J."/>
        </authorList>
    </citation>
    <scope>NUCLEOTIDE SEQUENCE [LARGE SCALE GENOMIC DNA]</scope>
    <source>
        <strain evidence="1 2">30a</strain>
    </source>
</reference>
<dbReference type="InterPro" id="IPR017946">
    <property type="entry name" value="PLC-like_Pdiesterase_TIM-brl"/>
</dbReference>
<gene>
    <name evidence="1" type="ORF">SR41_08395</name>
</gene>
<sequence>MEILAHRGWWHQPEEKNSRTALARAFAAGYGVETDLRDCAGEIVVSHDMPQPGAMTFDALLDLYLSYPTRPTLALNVKADGMAATIAERLTARGITQYFVFDMSVPDTLGYLAQDMTVFTRHSEYEAGSRLDERAAGIWLDAFERSFVAPDDIDRVLGRGQIAALVSPELHHKPHEDAWRVWRDTLATRSDDARVMLCTDLPDQAETYFTA</sequence>
<organism evidence="1 2">
    <name type="scientific">Sphingomonas melonis</name>
    <dbReference type="NCBI Taxonomy" id="152682"/>
    <lineage>
        <taxon>Bacteria</taxon>
        <taxon>Pseudomonadati</taxon>
        <taxon>Pseudomonadota</taxon>
        <taxon>Alphaproteobacteria</taxon>
        <taxon>Sphingomonadales</taxon>
        <taxon>Sphingomonadaceae</taxon>
        <taxon>Sphingomonas</taxon>
    </lineage>
</organism>
<accession>A0A0D1M7U9</accession>
<evidence type="ECO:0000313" key="2">
    <source>
        <dbReference type="Proteomes" id="UP000033203"/>
    </source>
</evidence>
<dbReference type="GO" id="GO:0008081">
    <property type="term" value="F:phosphoric diester hydrolase activity"/>
    <property type="evidence" value="ECO:0007669"/>
    <property type="project" value="InterPro"/>
</dbReference>
<evidence type="ECO:0000313" key="1">
    <source>
        <dbReference type="EMBL" id="KIU28270.1"/>
    </source>
</evidence>
<dbReference type="PATRIC" id="fig|1549858.7.peg.583"/>
<proteinExistence type="predicted"/>
<evidence type="ECO:0008006" key="3">
    <source>
        <dbReference type="Google" id="ProtNLM"/>
    </source>
</evidence>
<dbReference type="AlphaFoldDB" id="A0A0D1M7U9"/>
<dbReference type="EMBL" id="JXTP01000033">
    <property type="protein sequence ID" value="KIU28270.1"/>
    <property type="molecule type" value="Genomic_DNA"/>
</dbReference>
<dbReference type="Proteomes" id="UP000033203">
    <property type="component" value="Unassembled WGS sequence"/>
</dbReference>
<comment type="caution">
    <text evidence="1">The sequence shown here is derived from an EMBL/GenBank/DDBJ whole genome shotgun (WGS) entry which is preliminary data.</text>
</comment>
<protein>
    <recommendedName>
        <fullName evidence="3">Phosphodiesterase</fullName>
    </recommendedName>
</protein>
<name>A0A0D1M7U9_9SPHN</name>